<dbReference type="SUPFAM" id="SSF55856">
    <property type="entry name" value="Cytochrome b5-like heme/steroid binding domain"/>
    <property type="match status" value="1"/>
</dbReference>
<comment type="function">
    <text evidence="17">May mediate the reduction of outer membrane cytochrome b5.</text>
</comment>
<dbReference type="PRINTS" id="PR00363">
    <property type="entry name" value="CYTOCHROMEB5"/>
</dbReference>
<dbReference type="Gene3D" id="3.40.50.80">
    <property type="entry name" value="Nucleotide-binding domain of ferredoxin-NADP reductase (FNR) module"/>
    <property type="match status" value="1"/>
</dbReference>
<keyword evidence="14" id="KW-0520">NAD</keyword>
<dbReference type="CDD" id="cd06183">
    <property type="entry name" value="cyt_b5_reduct_like"/>
    <property type="match status" value="1"/>
</dbReference>
<dbReference type="SUPFAM" id="SSF63380">
    <property type="entry name" value="Riboflavin synthase domain-like"/>
    <property type="match status" value="1"/>
</dbReference>
<evidence type="ECO:0000256" key="1">
    <source>
        <dbReference type="ARBA" id="ARBA00001974"/>
    </source>
</evidence>
<dbReference type="EC" id="1.6.2.2" evidence="4"/>
<dbReference type="InterPro" id="IPR039261">
    <property type="entry name" value="FNR_nucleotide-bd"/>
</dbReference>
<dbReference type="GO" id="GO:0090524">
    <property type="term" value="F:cytochrome-b5 reductase activity, acting on NADH"/>
    <property type="evidence" value="ECO:0007669"/>
    <property type="project" value="UniProtKB-EC"/>
</dbReference>
<comment type="caution">
    <text evidence="22">Lacks conserved residue(s) required for the propagation of feature annotation.</text>
</comment>
<dbReference type="AlphaFoldDB" id="A0A9P4JWK7"/>
<evidence type="ECO:0000256" key="23">
    <source>
        <dbReference type="SAM" id="MobiDB-lite"/>
    </source>
</evidence>
<dbReference type="GO" id="GO:0005741">
    <property type="term" value="C:mitochondrial outer membrane"/>
    <property type="evidence" value="ECO:0007669"/>
    <property type="project" value="UniProtKB-SubCell"/>
</dbReference>
<dbReference type="InterPro" id="IPR001834">
    <property type="entry name" value="CBR-like"/>
</dbReference>
<evidence type="ECO:0000256" key="2">
    <source>
        <dbReference type="ARBA" id="ARBA00004572"/>
    </source>
</evidence>
<dbReference type="Gene3D" id="2.40.30.10">
    <property type="entry name" value="Translation factors"/>
    <property type="match status" value="1"/>
</dbReference>
<keyword evidence="5 22" id="KW-0349">Heme</keyword>
<evidence type="ECO:0000256" key="12">
    <source>
        <dbReference type="ARBA" id="ARBA00023002"/>
    </source>
</evidence>
<comment type="cofactor">
    <cofactor evidence="1 21">
        <name>FAD</name>
        <dbReference type="ChEBI" id="CHEBI:57692"/>
    </cofactor>
</comment>
<dbReference type="SMART" id="SM01117">
    <property type="entry name" value="Cyt-b5"/>
    <property type="match status" value="1"/>
</dbReference>
<evidence type="ECO:0000256" key="9">
    <source>
        <dbReference type="ARBA" id="ARBA00022787"/>
    </source>
</evidence>
<evidence type="ECO:0000256" key="18">
    <source>
        <dbReference type="ARBA" id="ARBA00039435"/>
    </source>
</evidence>
<evidence type="ECO:0000256" key="19">
    <source>
        <dbReference type="ARBA" id="ARBA00041256"/>
    </source>
</evidence>
<evidence type="ECO:0000256" key="15">
    <source>
        <dbReference type="ARBA" id="ARBA00023128"/>
    </source>
</evidence>
<dbReference type="PRINTS" id="PR00371">
    <property type="entry name" value="FPNCR"/>
</dbReference>
<feature type="domain" description="FAD-binding FR-type" evidence="25">
    <location>
        <begin position="237"/>
        <end position="340"/>
    </location>
</feature>
<evidence type="ECO:0000256" key="13">
    <source>
        <dbReference type="ARBA" id="ARBA00023004"/>
    </source>
</evidence>
<keyword evidence="7 22" id="KW-0812">Transmembrane</keyword>
<dbReference type="Pfam" id="PF00173">
    <property type="entry name" value="Cyt-b5"/>
    <property type="match status" value="1"/>
</dbReference>
<dbReference type="InterPro" id="IPR001433">
    <property type="entry name" value="OxRdtase_FAD/NAD-bd"/>
</dbReference>
<dbReference type="PROSITE" id="PS50255">
    <property type="entry name" value="CYTOCHROME_B5_2"/>
    <property type="match status" value="1"/>
</dbReference>
<keyword evidence="16 22" id="KW-0472">Membrane</keyword>
<feature type="domain" description="Cytochrome b5 heme-binding" evidence="24">
    <location>
        <begin position="2"/>
        <end position="78"/>
    </location>
</feature>
<comment type="caution">
    <text evidence="26">The sequence shown here is derived from an EMBL/GenBank/DDBJ whole genome shotgun (WGS) entry which is preliminary data.</text>
</comment>
<feature type="transmembrane region" description="Helical" evidence="22">
    <location>
        <begin position="115"/>
        <end position="137"/>
    </location>
</feature>
<proteinExistence type="inferred from homology"/>
<dbReference type="Pfam" id="PF00970">
    <property type="entry name" value="FAD_binding_6"/>
    <property type="match status" value="1"/>
</dbReference>
<evidence type="ECO:0000256" key="17">
    <source>
        <dbReference type="ARBA" id="ARBA00037464"/>
    </source>
</evidence>
<dbReference type="InterPro" id="IPR008333">
    <property type="entry name" value="Cbr1-like_FAD-bd_dom"/>
</dbReference>
<organism evidence="26 27">
    <name type="scientific">Delitschia confertaspora ATCC 74209</name>
    <dbReference type="NCBI Taxonomy" id="1513339"/>
    <lineage>
        <taxon>Eukaryota</taxon>
        <taxon>Fungi</taxon>
        <taxon>Dikarya</taxon>
        <taxon>Ascomycota</taxon>
        <taxon>Pezizomycotina</taxon>
        <taxon>Dothideomycetes</taxon>
        <taxon>Pleosporomycetidae</taxon>
        <taxon>Pleosporales</taxon>
        <taxon>Delitschiaceae</taxon>
        <taxon>Delitschia</taxon>
    </lineage>
</organism>
<dbReference type="PRINTS" id="PR00406">
    <property type="entry name" value="CYTB5RDTASE"/>
</dbReference>
<keyword evidence="12" id="KW-0560">Oxidoreductase</keyword>
<evidence type="ECO:0000313" key="26">
    <source>
        <dbReference type="EMBL" id="KAF2205769.1"/>
    </source>
</evidence>
<dbReference type="InterPro" id="IPR036400">
    <property type="entry name" value="Cyt_B5-like_heme/steroid_sf"/>
</dbReference>
<feature type="binding site" evidence="21">
    <location>
        <position position="315"/>
    </location>
    <ligand>
        <name>FAD</name>
        <dbReference type="ChEBI" id="CHEBI:57692"/>
    </ligand>
</feature>
<dbReference type="InterPro" id="IPR017938">
    <property type="entry name" value="Riboflavin_synthase-like_b-brl"/>
</dbReference>
<gene>
    <name evidence="26" type="ORF">GQ43DRAFT_406901</name>
</gene>
<comment type="similarity">
    <text evidence="3">Belongs to the flavoprotein pyridine nucleotide cytochrome reductase family.</text>
</comment>
<reference evidence="26" key="1">
    <citation type="journal article" date="2020" name="Stud. Mycol.">
        <title>101 Dothideomycetes genomes: a test case for predicting lifestyles and emergence of pathogens.</title>
        <authorList>
            <person name="Haridas S."/>
            <person name="Albert R."/>
            <person name="Binder M."/>
            <person name="Bloem J."/>
            <person name="Labutti K."/>
            <person name="Salamov A."/>
            <person name="Andreopoulos B."/>
            <person name="Baker S."/>
            <person name="Barry K."/>
            <person name="Bills G."/>
            <person name="Bluhm B."/>
            <person name="Cannon C."/>
            <person name="Castanera R."/>
            <person name="Culley D."/>
            <person name="Daum C."/>
            <person name="Ezra D."/>
            <person name="Gonzalez J."/>
            <person name="Henrissat B."/>
            <person name="Kuo A."/>
            <person name="Liang C."/>
            <person name="Lipzen A."/>
            <person name="Lutzoni F."/>
            <person name="Magnuson J."/>
            <person name="Mondo S."/>
            <person name="Nolan M."/>
            <person name="Ohm R."/>
            <person name="Pangilinan J."/>
            <person name="Park H.-J."/>
            <person name="Ramirez L."/>
            <person name="Alfaro M."/>
            <person name="Sun H."/>
            <person name="Tritt A."/>
            <person name="Yoshinaga Y."/>
            <person name="Zwiers L.-H."/>
            <person name="Turgeon B."/>
            <person name="Goodwin S."/>
            <person name="Spatafora J."/>
            <person name="Crous P."/>
            <person name="Grigoriev I."/>
        </authorList>
    </citation>
    <scope>NUCLEOTIDE SEQUENCE</scope>
    <source>
        <strain evidence="26">ATCC 74209</strain>
    </source>
</reference>
<dbReference type="Proteomes" id="UP000799536">
    <property type="component" value="Unassembled WGS sequence"/>
</dbReference>
<dbReference type="GO" id="GO:0020037">
    <property type="term" value="F:heme binding"/>
    <property type="evidence" value="ECO:0007669"/>
    <property type="project" value="UniProtKB-UniRule"/>
</dbReference>
<keyword evidence="15" id="KW-0496">Mitochondrion</keyword>
<dbReference type="InterPro" id="IPR001709">
    <property type="entry name" value="Flavoprot_Pyr_Nucl_cyt_Rdtase"/>
</dbReference>
<feature type="binding site" evidence="21">
    <location>
        <position position="357"/>
    </location>
    <ligand>
        <name>FAD</name>
        <dbReference type="ChEBI" id="CHEBI:57692"/>
    </ligand>
</feature>
<dbReference type="Pfam" id="PF00175">
    <property type="entry name" value="NAD_binding_1"/>
    <property type="match status" value="1"/>
</dbReference>
<evidence type="ECO:0000256" key="5">
    <source>
        <dbReference type="ARBA" id="ARBA00022617"/>
    </source>
</evidence>
<evidence type="ECO:0000256" key="3">
    <source>
        <dbReference type="ARBA" id="ARBA00006105"/>
    </source>
</evidence>
<dbReference type="Gene3D" id="3.10.120.10">
    <property type="entry name" value="Cytochrome b5-like heme/steroid binding domain"/>
    <property type="match status" value="1"/>
</dbReference>
<feature type="binding site" evidence="21">
    <location>
        <position position="291"/>
    </location>
    <ligand>
        <name>FAD</name>
        <dbReference type="ChEBI" id="CHEBI:57692"/>
    </ligand>
</feature>
<keyword evidence="10 21" id="KW-0274">FAD</keyword>
<evidence type="ECO:0000313" key="27">
    <source>
        <dbReference type="Proteomes" id="UP000799536"/>
    </source>
</evidence>
<evidence type="ECO:0000256" key="6">
    <source>
        <dbReference type="ARBA" id="ARBA00022630"/>
    </source>
</evidence>
<sequence length="479" mass="52544">MDNNYSLEEVKKHTKKDDIWIVVHNKVYDITKYLEDHPGGIPILLEVGGADATEAFEEIGHSDEAREALNAFYIGDVGADEHAETVEIYRPNFEKVAQVAAIIPKKKQSKSATTSLIKAVLSLGLTGAAGFVAFTGYTKGWNHLLQALTSLNLSARVLNLLPSSYRGSNSSFWVGFGIATTAQMTLTLGLGTYLSTKLDVHQEFTHFPQHRAPASTSTPGPQVQPSAPAKEAVLDPRKYRKFPLSAKTLVSPNVYRFTFALPNKDDVLGLPTGQHIALRADIQGQSVSRSYTPISNNRDLGVIELLVKVYPQGLMTKHLESMNIGDEMEIRGPKGAMQYSRSYAKQIGMIAGGTGITPMYQLIRAICEDPEDTTEVSLLYANNTEADILLGEELEAFAKGNPRFKFEHVLAHPSDEWKGLKGFVNQDMIKEYLHPATDDSKVLLCGPPPMINAMKKNLAGLGWKEPGLVAKATDPVFLF</sequence>
<evidence type="ECO:0000256" key="7">
    <source>
        <dbReference type="ARBA" id="ARBA00022692"/>
    </source>
</evidence>
<comment type="subcellular location">
    <subcellularLocation>
        <location evidence="2">Mitochondrion outer membrane</location>
        <topology evidence="2">Single-pass membrane protein</topology>
    </subcellularLocation>
</comment>
<feature type="binding site" evidence="21">
    <location>
        <position position="308"/>
    </location>
    <ligand>
        <name>FAD</name>
        <dbReference type="ChEBI" id="CHEBI:57692"/>
    </ligand>
</feature>
<feature type="region of interest" description="Disordered" evidence="23">
    <location>
        <begin position="210"/>
        <end position="231"/>
    </location>
</feature>
<comment type="similarity">
    <text evidence="22">Belongs to the cytochrome b5 family.</text>
</comment>
<keyword evidence="27" id="KW-1185">Reference proteome</keyword>
<feature type="binding site" evidence="21">
    <location>
        <position position="306"/>
    </location>
    <ligand>
        <name>FAD</name>
        <dbReference type="ChEBI" id="CHEBI:57692"/>
    </ligand>
</feature>
<dbReference type="InterPro" id="IPR018506">
    <property type="entry name" value="Cyt_B5_heme-BS"/>
</dbReference>
<dbReference type="InterPro" id="IPR001199">
    <property type="entry name" value="Cyt_B5-like_heme/steroid-bd"/>
</dbReference>
<evidence type="ECO:0000256" key="11">
    <source>
        <dbReference type="ARBA" id="ARBA00022989"/>
    </source>
</evidence>
<dbReference type="GO" id="GO:0005783">
    <property type="term" value="C:endoplasmic reticulum"/>
    <property type="evidence" value="ECO:0007669"/>
    <property type="project" value="TreeGrafter"/>
</dbReference>
<accession>A0A9P4JWK7</accession>
<keyword evidence="8 22" id="KW-0479">Metal-binding</keyword>
<dbReference type="InterPro" id="IPR017927">
    <property type="entry name" value="FAD-bd_FR_type"/>
</dbReference>
<feature type="compositionally biased region" description="Polar residues" evidence="23">
    <location>
        <begin position="214"/>
        <end position="225"/>
    </location>
</feature>
<comment type="catalytic activity">
    <reaction evidence="20">
        <text>2 Fe(III)-[cytochrome b5] + NADH = 2 Fe(II)-[cytochrome b5] + NAD(+) + H(+)</text>
        <dbReference type="Rhea" id="RHEA:46680"/>
        <dbReference type="Rhea" id="RHEA-COMP:10438"/>
        <dbReference type="Rhea" id="RHEA-COMP:10439"/>
        <dbReference type="ChEBI" id="CHEBI:15378"/>
        <dbReference type="ChEBI" id="CHEBI:29033"/>
        <dbReference type="ChEBI" id="CHEBI:29034"/>
        <dbReference type="ChEBI" id="CHEBI:57540"/>
        <dbReference type="ChEBI" id="CHEBI:57945"/>
        <dbReference type="EC" id="1.6.2.2"/>
    </reaction>
</comment>
<dbReference type="PANTHER" id="PTHR19370:SF178">
    <property type="entry name" value="CYTOCHROME-B5 REDUCTASE"/>
    <property type="match status" value="1"/>
</dbReference>
<dbReference type="FunFam" id="2.40.30.10:FF:000032">
    <property type="entry name" value="NADH-cytochrome b5 reductase"/>
    <property type="match status" value="1"/>
</dbReference>
<keyword evidence="9" id="KW-1000">Mitochondrion outer membrane</keyword>
<evidence type="ECO:0000256" key="14">
    <source>
        <dbReference type="ARBA" id="ARBA00023027"/>
    </source>
</evidence>
<evidence type="ECO:0000256" key="20">
    <source>
        <dbReference type="ARBA" id="ARBA00047682"/>
    </source>
</evidence>
<evidence type="ECO:0000256" key="10">
    <source>
        <dbReference type="ARBA" id="ARBA00022827"/>
    </source>
</evidence>
<dbReference type="PROSITE" id="PS51384">
    <property type="entry name" value="FAD_FR"/>
    <property type="match status" value="1"/>
</dbReference>
<feature type="transmembrane region" description="Helical" evidence="22">
    <location>
        <begin position="173"/>
        <end position="194"/>
    </location>
</feature>
<name>A0A9P4JWK7_9PLEO</name>
<dbReference type="GO" id="GO:0046872">
    <property type="term" value="F:metal ion binding"/>
    <property type="evidence" value="ECO:0007669"/>
    <property type="project" value="UniProtKB-UniRule"/>
</dbReference>
<keyword evidence="11 22" id="KW-1133">Transmembrane helix</keyword>
<feature type="binding site" evidence="21">
    <location>
        <position position="289"/>
    </location>
    <ligand>
        <name>FAD</name>
        <dbReference type="ChEBI" id="CHEBI:57692"/>
    </ligand>
</feature>
<evidence type="ECO:0000256" key="21">
    <source>
        <dbReference type="PIRSR" id="PIRSR601834-1"/>
    </source>
</evidence>
<evidence type="ECO:0000256" key="4">
    <source>
        <dbReference type="ARBA" id="ARBA00012011"/>
    </source>
</evidence>
<keyword evidence="13 22" id="KW-0408">Iron</keyword>
<dbReference type="OrthoDB" id="432685at2759"/>
<dbReference type="SUPFAM" id="SSF52343">
    <property type="entry name" value="Ferredoxin reductase-like, C-terminal NADP-linked domain"/>
    <property type="match status" value="1"/>
</dbReference>
<keyword evidence="6 21" id="KW-0285">Flavoprotein</keyword>
<dbReference type="FunFam" id="3.40.50.80:FF:000009">
    <property type="entry name" value="NADH-cytochrome b5 reductase"/>
    <property type="match status" value="1"/>
</dbReference>
<evidence type="ECO:0000259" key="25">
    <source>
        <dbReference type="PROSITE" id="PS51384"/>
    </source>
</evidence>
<evidence type="ECO:0000256" key="16">
    <source>
        <dbReference type="ARBA" id="ARBA00023136"/>
    </source>
</evidence>
<dbReference type="PANTHER" id="PTHR19370">
    <property type="entry name" value="NADH-CYTOCHROME B5 REDUCTASE"/>
    <property type="match status" value="1"/>
</dbReference>
<evidence type="ECO:0000256" key="8">
    <source>
        <dbReference type="ARBA" id="ARBA00022723"/>
    </source>
</evidence>
<evidence type="ECO:0000259" key="24">
    <source>
        <dbReference type="PROSITE" id="PS50255"/>
    </source>
</evidence>
<dbReference type="EMBL" id="ML993850">
    <property type="protein sequence ID" value="KAF2205769.1"/>
    <property type="molecule type" value="Genomic_DNA"/>
</dbReference>
<dbReference type="PROSITE" id="PS00191">
    <property type="entry name" value="CYTOCHROME_B5_1"/>
    <property type="match status" value="1"/>
</dbReference>
<protein>
    <recommendedName>
        <fullName evidence="18">NADH-cytochrome b5 reductase 2</fullName>
        <ecNumber evidence="4">1.6.2.2</ecNumber>
    </recommendedName>
    <alternativeName>
        <fullName evidence="19">Mitochondrial cytochrome b reductase</fullName>
    </alternativeName>
</protein>
<dbReference type="FunFam" id="3.10.120.10:FF:000002">
    <property type="entry name" value="Cytochrome b5 type B"/>
    <property type="match status" value="1"/>
</dbReference>
<evidence type="ECO:0000256" key="22">
    <source>
        <dbReference type="RuleBase" id="RU362121"/>
    </source>
</evidence>